<dbReference type="InterPro" id="IPR051912">
    <property type="entry name" value="Alkylbase_DNA_Glycosylase/TA"/>
</dbReference>
<feature type="domain" description="HhH-GPD" evidence="5">
    <location>
        <begin position="50"/>
        <end position="204"/>
    </location>
</feature>
<protein>
    <recommendedName>
        <fullName evidence="2">DNA-3-methyladenine glycosylase II</fullName>
        <ecNumber evidence="2">3.2.2.21</ecNumber>
    </recommendedName>
</protein>
<dbReference type="Pfam" id="PF00730">
    <property type="entry name" value="HhH-GPD"/>
    <property type="match status" value="1"/>
</dbReference>
<gene>
    <name evidence="6" type="ORF">L3049_00910</name>
</gene>
<organism evidence="6 7">
    <name type="scientific">Paralabilibaculum antarcticum</name>
    <dbReference type="NCBI Taxonomy" id="2912572"/>
    <lineage>
        <taxon>Bacteria</taxon>
        <taxon>Pseudomonadati</taxon>
        <taxon>Bacteroidota</taxon>
        <taxon>Bacteroidia</taxon>
        <taxon>Marinilabiliales</taxon>
        <taxon>Marinifilaceae</taxon>
        <taxon>Paralabilibaculum</taxon>
    </lineage>
</organism>
<comment type="catalytic activity">
    <reaction evidence="1">
        <text>Hydrolysis of alkylated DNA, releasing 3-methyladenine, 3-methylguanine, 7-methylguanine and 7-methyladenine.</text>
        <dbReference type="EC" id="3.2.2.21"/>
    </reaction>
</comment>
<dbReference type="EMBL" id="JAKJSC010000001">
    <property type="protein sequence ID" value="MDE5416548.1"/>
    <property type="molecule type" value="Genomic_DNA"/>
</dbReference>
<dbReference type="Proteomes" id="UP001528920">
    <property type="component" value="Unassembled WGS sequence"/>
</dbReference>
<keyword evidence="3" id="KW-0227">DNA damage</keyword>
<dbReference type="PANTHER" id="PTHR43003">
    <property type="entry name" value="DNA-3-METHYLADENINE GLYCOSYLASE"/>
    <property type="match status" value="1"/>
</dbReference>
<evidence type="ECO:0000256" key="4">
    <source>
        <dbReference type="ARBA" id="ARBA00023204"/>
    </source>
</evidence>
<evidence type="ECO:0000313" key="7">
    <source>
        <dbReference type="Proteomes" id="UP001528920"/>
    </source>
</evidence>
<keyword evidence="7" id="KW-1185">Reference proteome</keyword>
<dbReference type="SUPFAM" id="SSF48150">
    <property type="entry name" value="DNA-glycosylase"/>
    <property type="match status" value="1"/>
</dbReference>
<comment type="caution">
    <text evidence="6">The sequence shown here is derived from an EMBL/GenBank/DDBJ whole genome shotgun (WGS) entry which is preliminary data.</text>
</comment>
<evidence type="ECO:0000259" key="5">
    <source>
        <dbReference type="SMART" id="SM00478"/>
    </source>
</evidence>
<accession>A0ABT5VPX5</accession>
<reference evidence="6 7" key="1">
    <citation type="submission" date="2022-01" db="EMBL/GenBank/DDBJ databases">
        <title>Labilibaculum sp. nov, a marine bacterium isolated from Antarctica.</title>
        <authorList>
            <person name="Dai W."/>
        </authorList>
    </citation>
    <scope>NUCLEOTIDE SEQUENCE [LARGE SCALE GENOMIC DNA]</scope>
    <source>
        <strain evidence="6 7">DW002</strain>
    </source>
</reference>
<dbReference type="RefSeq" id="WP_275107890.1">
    <property type="nucleotide sequence ID" value="NZ_JAKJSC010000001.1"/>
</dbReference>
<keyword evidence="4" id="KW-0234">DNA repair</keyword>
<dbReference type="Gene3D" id="1.10.340.30">
    <property type="entry name" value="Hypothetical protein, domain 2"/>
    <property type="match status" value="1"/>
</dbReference>
<proteinExistence type="predicted"/>
<evidence type="ECO:0000313" key="6">
    <source>
        <dbReference type="EMBL" id="MDE5416548.1"/>
    </source>
</evidence>
<dbReference type="EC" id="3.2.2.21" evidence="2"/>
<dbReference type="CDD" id="cd00056">
    <property type="entry name" value="ENDO3c"/>
    <property type="match status" value="1"/>
</dbReference>
<dbReference type="Gene3D" id="1.10.1670.40">
    <property type="match status" value="1"/>
</dbReference>
<name>A0ABT5VPX5_9BACT</name>
<evidence type="ECO:0000256" key="3">
    <source>
        <dbReference type="ARBA" id="ARBA00022763"/>
    </source>
</evidence>
<dbReference type="SMART" id="SM00478">
    <property type="entry name" value="ENDO3c"/>
    <property type="match status" value="1"/>
</dbReference>
<dbReference type="InterPro" id="IPR011257">
    <property type="entry name" value="DNA_glycosylase"/>
</dbReference>
<sequence>METEYFIYGQAEIDELKSNDKKLAEVIDKIGMIKRGVNPDLFSALINAIVGQQISTKAQKTIWKRMQTALIDINPESILSLSDTELQSLGLSFRKVEYIKNIAEKVHTRALDLSKLQFLTNDEVCSELSKLKGIGIWTAEMIMLFSMQRKNIVSFGDLAIVRGMRMLYHHREITPEKFAKYKRRYRPNGSVASLYLWAIAGGAIPEMKDYAPQKKK</sequence>
<evidence type="ECO:0000256" key="1">
    <source>
        <dbReference type="ARBA" id="ARBA00000086"/>
    </source>
</evidence>
<dbReference type="InterPro" id="IPR003265">
    <property type="entry name" value="HhH-GPD_domain"/>
</dbReference>
<dbReference type="PANTHER" id="PTHR43003:SF5">
    <property type="entry name" value="DNA-3-METHYLADENINE GLYCOSYLASE"/>
    <property type="match status" value="1"/>
</dbReference>
<evidence type="ECO:0000256" key="2">
    <source>
        <dbReference type="ARBA" id="ARBA00012000"/>
    </source>
</evidence>